<gene>
    <name evidence="9" type="ORF">GWI33_018278</name>
</gene>
<organism evidence="9 10">
    <name type="scientific">Rhynchophorus ferrugineus</name>
    <name type="common">Red palm weevil</name>
    <name type="synonym">Curculio ferrugineus</name>
    <dbReference type="NCBI Taxonomy" id="354439"/>
    <lineage>
        <taxon>Eukaryota</taxon>
        <taxon>Metazoa</taxon>
        <taxon>Ecdysozoa</taxon>
        <taxon>Arthropoda</taxon>
        <taxon>Hexapoda</taxon>
        <taxon>Insecta</taxon>
        <taxon>Pterygota</taxon>
        <taxon>Neoptera</taxon>
        <taxon>Endopterygota</taxon>
        <taxon>Coleoptera</taxon>
        <taxon>Polyphaga</taxon>
        <taxon>Cucujiformia</taxon>
        <taxon>Curculionidae</taxon>
        <taxon>Dryophthorinae</taxon>
        <taxon>Rhynchophorus</taxon>
    </lineage>
</organism>
<keyword evidence="4 8" id="KW-1133">Transmembrane helix</keyword>
<sequence>MNGYQIHIHMFDRKLSAISKVPKVISENKLYKGVKNNTGLHGLDPIIIYNLSKDLNFTIITTIGKTKSDFGHVFSNGTANGAIGRVLDGKANMSGNGRFIVYYNSEKFEYSVAYFWDTIVLMVPKSPKLTQWAKIGASSLFKFTAKSYFYPEIKTFKELDKINLPINTHQTDLFNMNADSQVLNNLRRKIIQLGSNMTSMHIAAYLKTVAAVERKYDAMTLIALYYTDQYGVPLLHIVEEFVRSHYLGYIVSKGFPFLPVINNLLTQYSEFGFCKKWKGDFYSSLILEMQYTRTFESSDTITVTLKDLEVPFMVLAAGLVTSIFVFLIELNMKHFH</sequence>
<dbReference type="AlphaFoldDB" id="A0A834HV81"/>
<dbReference type="EMBL" id="JAACXV010014316">
    <property type="protein sequence ID" value="KAF7268629.1"/>
    <property type="molecule type" value="Genomic_DNA"/>
</dbReference>
<evidence type="ECO:0000256" key="1">
    <source>
        <dbReference type="ARBA" id="ARBA00004651"/>
    </source>
</evidence>
<keyword evidence="2" id="KW-1003">Cell membrane</keyword>
<evidence type="ECO:0000256" key="5">
    <source>
        <dbReference type="ARBA" id="ARBA00023136"/>
    </source>
</evidence>
<feature type="transmembrane region" description="Helical" evidence="8">
    <location>
        <begin position="310"/>
        <end position="330"/>
    </location>
</feature>
<keyword evidence="3 8" id="KW-0812">Transmembrane</keyword>
<dbReference type="PANTHER" id="PTHR42643">
    <property type="entry name" value="IONOTROPIC RECEPTOR 20A-RELATED"/>
    <property type="match status" value="1"/>
</dbReference>
<keyword evidence="6" id="KW-0675">Receptor</keyword>
<proteinExistence type="predicted"/>
<comment type="caution">
    <text evidence="9">The sequence shown here is derived from an EMBL/GenBank/DDBJ whole genome shotgun (WGS) entry which is preliminary data.</text>
</comment>
<dbReference type="InterPro" id="IPR052192">
    <property type="entry name" value="Insect_Ionotropic_Sensory_Rcpt"/>
</dbReference>
<keyword evidence="7" id="KW-0325">Glycoprotein</keyword>
<dbReference type="Gene3D" id="3.40.190.10">
    <property type="entry name" value="Periplasmic binding protein-like II"/>
    <property type="match status" value="1"/>
</dbReference>
<name>A0A834HV81_RHYFE</name>
<comment type="subcellular location">
    <subcellularLocation>
        <location evidence="1">Cell membrane</location>
        <topology evidence="1">Multi-pass membrane protein</topology>
    </subcellularLocation>
</comment>
<evidence type="ECO:0000313" key="10">
    <source>
        <dbReference type="Proteomes" id="UP000625711"/>
    </source>
</evidence>
<keyword evidence="10" id="KW-1185">Reference proteome</keyword>
<protein>
    <submittedName>
        <fullName evidence="9">Uncharacterized protein</fullName>
    </submittedName>
</protein>
<evidence type="ECO:0000256" key="2">
    <source>
        <dbReference type="ARBA" id="ARBA00022475"/>
    </source>
</evidence>
<dbReference type="OrthoDB" id="8195814at2759"/>
<dbReference type="PANTHER" id="PTHR42643:SF38">
    <property type="entry name" value="IONOTROPIC RECEPTOR 100A"/>
    <property type="match status" value="1"/>
</dbReference>
<evidence type="ECO:0000256" key="8">
    <source>
        <dbReference type="SAM" id="Phobius"/>
    </source>
</evidence>
<dbReference type="Proteomes" id="UP000625711">
    <property type="component" value="Unassembled WGS sequence"/>
</dbReference>
<dbReference type="GO" id="GO:0005886">
    <property type="term" value="C:plasma membrane"/>
    <property type="evidence" value="ECO:0007669"/>
    <property type="project" value="UniProtKB-SubCell"/>
</dbReference>
<evidence type="ECO:0000256" key="7">
    <source>
        <dbReference type="ARBA" id="ARBA00023180"/>
    </source>
</evidence>
<evidence type="ECO:0000256" key="3">
    <source>
        <dbReference type="ARBA" id="ARBA00022692"/>
    </source>
</evidence>
<evidence type="ECO:0000313" key="9">
    <source>
        <dbReference type="EMBL" id="KAF7268629.1"/>
    </source>
</evidence>
<keyword evidence="5 8" id="KW-0472">Membrane</keyword>
<evidence type="ECO:0000256" key="6">
    <source>
        <dbReference type="ARBA" id="ARBA00023170"/>
    </source>
</evidence>
<evidence type="ECO:0000256" key="4">
    <source>
        <dbReference type="ARBA" id="ARBA00022989"/>
    </source>
</evidence>
<accession>A0A834HV81</accession>
<reference evidence="9" key="1">
    <citation type="submission" date="2020-08" db="EMBL/GenBank/DDBJ databases">
        <title>Genome sequencing and assembly of the red palm weevil Rhynchophorus ferrugineus.</title>
        <authorList>
            <person name="Dias G.B."/>
            <person name="Bergman C.M."/>
            <person name="Manee M."/>
        </authorList>
    </citation>
    <scope>NUCLEOTIDE SEQUENCE</scope>
    <source>
        <strain evidence="9">AA-2017</strain>
        <tissue evidence="9">Whole larva</tissue>
    </source>
</reference>
<dbReference type="SUPFAM" id="SSF53850">
    <property type="entry name" value="Periplasmic binding protein-like II"/>
    <property type="match status" value="1"/>
</dbReference>